<dbReference type="InterPro" id="IPR036582">
    <property type="entry name" value="Mao_N_sf"/>
</dbReference>
<sequence length="738" mass="84451">MLKTRLAKALGKGLIFATLFTVVSMGAVCGYADGANQSDSRKIVTSDFVDLKFTVNKKNYTSKTANKELKVAPFISNGRTLVPFRAIFEELGYSVDWDDATKTVTATYKGNVIKLTIGSNKAVVDGYEVPLDIAPTIVDSNTVVPLRFVAENSGSFVDWNPEDKTISISRVGKFDTGTVLFYDQKGKVPMVYIYDGQTVSSISLKGNEIKNAITYNGGLLITLFDKENDTNNLVTYRNGKFEVLINNFEIKEKVEFNGNLLLHGYDRRQKRDSVYRFDGRSIYLIADNFAMGQYVVLNDKLIINKYDDLRRYSLLVFDKSSWNPRLLQDKFIIKETMIEDNTLFISAVSSEGDTKPFACYNGTEFRILHEDLDIDLSRTVQFKDKDGTNNIVTVAAKSGKDYFLVLRNSTKNTTKYDIYDLFMPDSVFKDADVKATTVKVEDIVDYNDRMFIALNQTKSIITAKSFKTISVPSYTKKENLFTYSKDKPNDQPRCLVLSDVETIYKGVTFKGFLLEDDNLLVHLQNKDDKDYLLYIFDKDKTSMARDIVKIKNIKTVGQKTFIAVEDIDRITDKQRQALLIYDQNVSTYNMRIRNLVLGMETKVWDELGDSLAVNGNEADIKRSKVYLYSNEFKELLGNFQVEYWEKIDNFIFTSGLDTDSKVNSFHCINSRNSEQLKDYFDVDKVIKAKGDYYFVYGVEKAPKTPFSNKKILYIYNFRTKEFIDLVVDFQLTDMLYIN</sequence>
<name>A0A4Q0I7E1_9FIRM</name>
<dbReference type="Proteomes" id="UP000289166">
    <property type="component" value="Unassembled WGS sequence"/>
</dbReference>
<protein>
    <submittedName>
        <fullName evidence="3">Copper amine oxidase N-terminal domain-containing protein</fullName>
    </submittedName>
</protein>
<dbReference type="OrthoDB" id="9816357at2"/>
<evidence type="ECO:0000259" key="2">
    <source>
        <dbReference type="Pfam" id="PF07833"/>
    </source>
</evidence>
<gene>
    <name evidence="3" type="ORF">EFD62_03635</name>
</gene>
<dbReference type="RefSeq" id="WP_069194058.1">
    <property type="nucleotide sequence ID" value="NZ_RLII01000002.1"/>
</dbReference>
<feature type="domain" description="Copper amine oxidase-like N-terminal" evidence="2">
    <location>
        <begin position="66"/>
        <end position="168"/>
    </location>
</feature>
<comment type="caution">
    <text evidence="3">The sequence shown here is derived from an EMBL/GenBank/DDBJ whole genome shotgun (WGS) entry which is preliminary data.</text>
</comment>
<dbReference type="Gene3D" id="3.30.457.10">
    <property type="entry name" value="Copper amine oxidase-like, N-terminal domain"/>
    <property type="match status" value="2"/>
</dbReference>
<keyword evidence="4" id="KW-1185">Reference proteome</keyword>
<accession>A0A4Q0I7E1</accession>
<evidence type="ECO:0000313" key="4">
    <source>
        <dbReference type="Proteomes" id="UP000289166"/>
    </source>
</evidence>
<evidence type="ECO:0000256" key="1">
    <source>
        <dbReference type="SAM" id="SignalP"/>
    </source>
</evidence>
<dbReference type="EMBL" id="RLII01000002">
    <property type="protein sequence ID" value="RXE60323.1"/>
    <property type="molecule type" value="Genomic_DNA"/>
</dbReference>
<proteinExistence type="predicted"/>
<dbReference type="AlphaFoldDB" id="A0A4Q0I7E1"/>
<keyword evidence="1" id="KW-0732">Signal</keyword>
<evidence type="ECO:0000313" key="3">
    <source>
        <dbReference type="EMBL" id="RXE60323.1"/>
    </source>
</evidence>
<dbReference type="Pfam" id="PF07833">
    <property type="entry name" value="Cu_amine_oxidN1"/>
    <property type="match status" value="1"/>
</dbReference>
<organism evidence="3 4">
    <name type="scientific">Acetivibrio mesophilus</name>
    <dbReference type="NCBI Taxonomy" id="2487273"/>
    <lineage>
        <taxon>Bacteria</taxon>
        <taxon>Bacillati</taxon>
        <taxon>Bacillota</taxon>
        <taxon>Clostridia</taxon>
        <taxon>Eubacteriales</taxon>
        <taxon>Oscillospiraceae</taxon>
        <taxon>Acetivibrio</taxon>
    </lineage>
</organism>
<feature type="signal peptide" evidence="1">
    <location>
        <begin position="1"/>
        <end position="26"/>
    </location>
</feature>
<feature type="chain" id="PRO_5039584963" evidence="1">
    <location>
        <begin position="27"/>
        <end position="738"/>
    </location>
</feature>
<dbReference type="InterPro" id="IPR012854">
    <property type="entry name" value="Cu_amine_oxidase-like_N"/>
</dbReference>
<dbReference type="SUPFAM" id="SSF55383">
    <property type="entry name" value="Copper amine oxidase, domain N"/>
    <property type="match status" value="1"/>
</dbReference>
<reference evidence="4" key="1">
    <citation type="submission" date="2018-11" db="EMBL/GenBank/DDBJ databases">
        <title>Genome sequencing of a novel mesophilic and cellulolytic organism within the genus Hungateiclostridium.</title>
        <authorList>
            <person name="Rettenmaier R."/>
            <person name="Liebl W."/>
            <person name="Zverlov V."/>
        </authorList>
    </citation>
    <scope>NUCLEOTIDE SEQUENCE [LARGE SCALE GENOMIC DNA]</scope>
    <source>
        <strain evidence="4">N2K1</strain>
    </source>
</reference>